<organism evidence="1 2">
    <name type="scientific">Hyphococcus aureus</name>
    <dbReference type="NCBI Taxonomy" id="2666033"/>
    <lineage>
        <taxon>Bacteria</taxon>
        <taxon>Pseudomonadati</taxon>
        <taxon>Pseudomonadota</taxon>
        <taxon>Alphaproteobacteria</taxon>
        <taxon>Parvularculales</taxon>
        <taxon>Parvularculaceae</taxon>
        <taxon>Hyphococcus</taxon>
    </lineage>
</organism>
<dbReference type="Proteomes" id="UP001596116">
    <property type="component" value="Unassembled WGS sequence"/>
</dbReference>
<dbReference type="InterPro" id="IPR029044">
    <property type="entry name" value="Nucleotide-diphossugar_trans"/>
</dbReference>
<sequence>MTARSPHFMYVLVAPGPGYFAEMAAVSATTLKRVTPNARITFITDEATAALETPATAILRDLASDWIAHPTGDFSPAMSSRLLKLSSRSLVKGDVVFLDCDTLVAKDLTPLANHRGEFAVVEDKPEMPDHIRDYAQKSGLSIPARYFNSGVMGMRDTPSVHAAVGGALETWRASMGDGFYFDQVFLNSALHRSGLEIEWLPPAFNAQIWAKTYHAIRPRLFHVFAEDFENRNETVLHVMAKGLKQNGAIDEEELARFLETGNPWTELSRPGQYIALARPASAVASTLRLVLRGKL</sequence>
<proteinExistence type="predicted"/>
<dbReference type="EMBL" id="JBHPON010000001">
    <property type="protein sequence ID" value="MFC6035047.1"/>
    <property type="molecule type" value="Genomic_DNA"/>
</dbReference>
<protein>
    <submittedName>
        <fullName evidence="1">Glycosyltransferase</fullName>
    </submittedName>
</protein>
<gene>
    <name evidence="1" type="ORF">ACFMB1_05795</name>
</gene>
<keyword evidence="2" id="KW-1185">Reference proteome</keyword>
<accession>A0ABW1KYE5</accession>
<dbReference type="InterPro" id="IPR002495">
    <property type="entry name" value="Glyco_trans_8"/>
</dbReference>
<evidence type="ECO:0000313" key="2">
    <source>
        <dbReference type="Proteomes" id="UP001596116"/>
    </source>
</evidence>
<evidence type="ECO:0000313" key="1">
    <source>
        <dbReference type="EMBL" id="MFC6035047.1"/>
    </source>
</evidence>
<name>A0ABW1KYE5_9PROT</name>
<dbReference type="Gene3D" id="3.90.550.10">
    <property type="entry name" value="Spore Coat Polysaccharide Biosynthesis Protein SpsA, Chain A"/>
    <property type="match status" value="1"/>
</dbReference>
<comment type="caution">
    <text evidence="1">The sequence shown here is derived from an EMBL/GenBank/DDBJ whole genome shotgun (WGS) entry which is preliminary data.</text>
</comment>
<reference evidence="1 2" key="1">
    <citation type="submission" date="2024-09" db="EMBL/GenBank/DDBJ databases">
        <authorList>
            <person name="Zhang Z.-H."/>
        </authorList>
    </citation>
    <scope>NUCLEOTIDE SEQUENCE [LARGE SCALE GENOMIC DNA]</scope>
    <source>
        <strain evidence="1 2">HHTR114</strain>
    </source>
</reference>
<dbReference type="Pfam" id="PF01501">
    <property type="entry name" value="Glyco_transf_8"/>
    <property type="match status" value="1"/>
</dbReference>
<dbReference type="SUPFAM" id="SSF53448">
    <property type="entry name" value="Nucleotide-diphospho-sugar transferases"/>
    <property type="match status" value="1"/>
</dbReference>
<dbReference type="RefSeq" id="WP_379879623.1">
    <property type="nucleotide sequence ID" value="NZ_JBHPON010000001.1"/>
</dbReference>